<keyword evidence="2" id="KW-1185">Reference proteome</keyword>
<name>A0A8S1TX20_9CILI</name>
<organism evidence="1 2">
    <name type="scientific">Paramecium pentaurelia</name>
    <dbReference type="NCBI Taxonomy" id="43138"/>
    <lineage>
        <taxon>Eukaryota</taxon>
        <taxon>Sar</taxon>
        <taxon>Alveolata</taxon>
        <taxon>Ciliophora</taxon>
        <taxon>Intramacronucleata</taxon>
        <taxon>Oligohymenophorea</taxon>
        <taxon>Peniculida</taxon>
        <taxon>Parameciidae</taxon>
        <taxon>Paramecium</taxon>
    </lineage>
</organism>
<proteinExistence type="predicted"/>
<evidence type="ECO:0000313" key="2">
    <source>
        <dbReference type="Proteomes" id="UP000689195"/>
    </source>
</evidence>
<comment type="caution">
    <text evidence="1">The sequence shown here is derived from an EMBL/GenBank/DDBJ whole genome shotgun (WGS) entry which is preliminary data.</text>
</comment>
<accession>A0A8S1TX20</accession>
<sequence>MLDKDLQYGRSARNNDQCQRLLMNLIMEMNYFMNKKFWGQIYSIFRLGNELILQGSFLMTQNLFIKLAQHVKINQELKKLIHFILEEFKSIRNRLSIKTKWHQYRGWNKINLIHQGFSLKNMDKLLIVLNSFKECKTTGNETSIFGWINLLCFQ</sequence>
<dbReference type="AlphaFoldDB" id="A0A8S1TX20"/>
<dbReference type="Proteomes" id="UP000689195">
    <property type="component" value="Unassembled WGS sequence"/>
</dbReference>
<dbReference type="EMBL" id="CAJJDO010000028">
    <property type="protein sequence ID" value="CAD8156393.1"/>
    <property type="molecule type" value="Genomic_DNA"/>
</dbReference>
<evidence type="ECO:0000313" key="1">
    <source>
        <dbReference type="EMBL" id="CAD8156393.1"/>
    </source>
</evidence>
<gene>
    <name evidence="1" type="ORF">PPENT_87.1.T0280303</name>
</gene>
<reference evidence="1" key="1">
    <citation type="submission" date="2021-01" db="EMBL/GenBank/DDBJ databases">
        <authorList>
            <consortium name="Genoscope - CEA"/>
            <person name="William W."/>
        </authorList>
    </citation>
    <scope>NUCLEOTIDE SEQUENCE</scope>
</reference>
<protein>
    <submittedName>
        <fullName evidence="1">Uncharacterized protein</fullName>
    </submittedName>
</protein>